<evidence type="ECO:0000256" key="2">
    <source>
        <dbReference type="SAM" id="SignalP"/>
    </source>
</evidence>
<evidence type="ECO:0000256" key="1">
    <source>
        <dbReference type="SAM" id="Phobius"/>
    </source>
</evidence>
<sequence>MKNILTIVIALITFTSVSQAQIPDRPMPQRLVNDFAHVLKKGEINEMESALTQFARQTSTQLVVVTVPDLEGYDKADYAYQIGEKWGVGQKGKDNGLVILLKPKTNNSNGEVFITTGYGLEGVLPDAILNSAVVDNEMIPRFKQNDYYGGLAAGLNVIMDISRGEYTAEHYQEKVSSGGGGGIPFIIILFVLFFTIFGRSRSRRFYSPGRSLPFWLAMGMMSGAGRSSGSFGNFSSGSGGFGGGGFGGFGGGSFGGGGAGGSW</sequence>
<keyword evidence="5" id="KW-1185">Reference proteome</keyword>
<keyword evidence="1" id="KW-1133">Transmembrane helix</keyword>
<keyword evidence="1" id="KW-0472">Membrane</keyword>
<keyword evidence="2" id="KW-0732">Signal</keyword>
<keyword evidence="1" id="KW-0812">Transmembrane</keyword>
<comment type="caution">
    <text evidence="4">The sequence shown here is derived from an EMBL/GenBank/DDBJ whole genome shotgun (WGS) entry which is preliminary data.</text>
</comment>
<dbReference type="EMBL" id="JAPOHD010000027">
    <property type="protein sequence ID" value="MCY1721365.1"/>
    <property type="molecule type" value="Genomic_DNA"/>
</dbReference>
<feature type="domain" description="TPM" evidence="3">
    <location>
        <begin position="32"/>
        <end position="160"/>
    </location>
</feature>
<dbReference type="AlphaFoldDB" id="A0A9X3J851"/>
<gene>
    <name evidence="4" type="ORF">OU798_13500</name>
</gene>
<dbReference type="InterPro" id="IPR007621">
    <property type="entry name" value="TPM_dom"/>
</dbReference>
<proteinExistence type="predicted"/>
<dbReference type="PANTHER" id="PTHR30373">
    <property type="entry name" value="UPF0603 PROTEIN YGCG"/>
    <property type="match status" value="1"/>
</dbReference>
<feature type="signal peptide" evidence="2">
    <location>
        <begin position="1"/>
        <end position="20"/>
    </location>
</feature>
<organism evidence="4 5">
    <name type="scientific">Draconibacterium aestuarii</name>
    <dbReference type="NCBI Taxonomy" id="2998507"/>
    <lineage>
        <taxon>Bacteria</taxon>
        <taxon>Pseudomonadati</taxon>
        <taxon>Bacteroidota</taxon>
        <taxon>Bacteroidia</taxon>
        <taxon>Marinilabiliales</taxon>
        <taxon>Prolixibacteraceae</taxon>
        <taxon>Draconibacterium</taxon>
    </lineage>
</organism>
<feature type="chain" id="PRO_5040810375" evidence="2">
    <location>
        <begin position="21"/>
        <end position="263"/>
    </location>
</feature>
<evidence type="ECO:0000313" key="5">
    <source>
        <dbReference type="Proteomes" id="UP001145087"/>
    </source>
</evidence>
<dbReference type="Proteomes" id="UP001145087">
    <property type="component" value="Unassembled WGS sequence"/>
</dbReference>
<reference evidence="4" key="1">
    <citation type="submission" date="2022-11" db="EMBL/GenBank/DDBJ databases">
        <title>Marilongibacter aestuarii gen. nov., sp. nov., isolated from tidal flat sediment.</title>
        <authorList>
            <person name="Jiayan W."/>
        </authorList>
    </citation>
    <scope>NUCLEOTIDE SEQUENCE</scope>
    <source>
        <strain evidence="4">Z1-6</strain>
    </source>
</reference>
<accession>A0A9X3J851</accession>
<protein>
    <submittedName>
        <fullName evidence="4">TPM domain-containing protein</fullName>
    </submittedName>
</protein>
<evidence type="ECO:0000259" key="3">
    <source>
        <dbReference type="Pfam" id="PF04536"/>
    </source>
</evidence>
<evidence type="ECO:0000313" key="4">
    <source>
        <dbReference type="EMBL" id="MCY1721365.1"/>
    </source>
</evidence>
<feature type="transmembrane region" description="Helical" evidence="1">
    <location>
        <begin position="178"/>
        <end position="197"/>
    </location>
</feature>
<dbReference type="Pfam" id="PF04536">
    <property type="entry name" value="TPM_phosphatase"/>
    <property type="match status" value="1"/>
</dbReference>
<dbReference type="RefSeq" id="WP_343333695.1">
    <property type="nucleotide sequence ID" value="NZ_JAPOHD010000027.1"/>
</dbReference>
<dbReference type="PANTHER" id="PTHR30373:SF2">
    <property type="entry name" value="UPF0603 PROTEIN YGCG"/>
    <property type="match status" value="1"/>
</dbReference>
<name>A0A9X3J851_9BACT</name>
<dbReference type="Gene3D" id="3.10.310.50">
    <property type="match status" value="1"/>
</dbReference>